<dbReference type="GO" id="GO:0043456">
    <property type="term" value="P:regulation of pentose-phosphate shunt"/>
    <property type="evidence" value="ECO:0007669"/>
    <property type="project" value="TreeGrafter"/>
</dbReference>
<keyword evidence="1 5" id="KW-0378">Hydrolase</keyword>
<dbReference type="Gene3D" id="3.40.50.1240">
    <property type="entry name" value="Phosphoglycerate mutase-like"/>
    <property type="match status" value="1"/>
</dbReference>
<dbReference type="InterPro" id="IPR013078">
    <property type="entry name" value="His_Pase_superF_clade-1"/>
</dbReference>
<dbReference type="STRING" id="708126.BW727_101077"/>
<evidence type="ECO:0000313" key="5">
    <source>
        <dbReference type="EMBL" id="AQS53446.1"/>
    </source>
</evidence>
<dbReference type="InterPro" id="IPR051695">
    <property type="entry name" value="Phosphoglycerate_Mutase"/>
</dbReference>
<accession>A0A1S6IPI3</accession>
<dbReference type="RefSeq" id="WP_077795769.1">
    <property type="nucleotide sequence ID" value="NZ_BBYN01000004.1"/>
</dbReference>
<dbReference type="EMBL" id="CP019728">
    <property type="protein sequence ID" value="AQS53446.1"/>
    <property type="molecule type" value="Genomic_DNA"/>
</dbReference>
<dbReference type="CDD" id="cd07067">
    <property type="entry name" value="HP_PGM_like"/>
    <property type="match status" value="1"/>
</dbReference>
<keyword evidence="6" id="KW-1185">Reference proteome</keyword>
<dbReference type="SUPFAM" id="SSF53254">
    <property type="entry name" value="Phosphoglycerate mutase-like"/>
    <property type="match status" value="1"/>
</dbReference>
<dbReference type="GO" id="GO:0045820">
    <property type="term" value="P:negative regulation of glycolytic process"/>
    <property type="evidence" value="ECO:0007669"/>
    <property type="project" value="TreeGrafter"/>
</dbReference>
<evidence type="ECO:0000256" key="1">
    <source>
        <dbReference type="ARBA" id="ARBA00022801"/>
    </source>
</evidence>
<dbReference type="InterPro" id="IPR029033">
    <property type="entry name" value="His_PPase_superfam"/>
</dbReference>
<feature type="active site" description="Proton donor/acceptor" evidence="2">
    <location>
        <position position="89"/>
    </location>
</feature>
<dbReference type="PANTHER" id="PTHR46517">
    <property type="entry name" value="FRUCTOSE-2,6-BISPHOSPHATASE TIGAR"/>
    <property type="match status" value="1"/>
</dbReference>
<dbReference type="Proteomes" id="UP000188993">
    <property type="component" value="Chromosome"/>
</dbReference>
<evidence type="ECO:0000313" key="6">
    <source>
        <dbReference type="Proteomes" id="UP000188993"/>
    </source>
</evidence>
<feature type="active site" description="Tele-phosphohistidine intermediate" evidence="2">
    <location>
        <position position="12"/>
    </location>
</feature>
<evidence type="ECO:0000256" key="2">
    <source>
        <dbReference type="PIRSR" id="PIRSR613078-1"/>
    </source>
</evidence>
<feature type="site" description="Transition state stabilizer" evidence="4">
    <location>
        <position position="174"/>
    </location>
</feature>
<reference evidence="5 6" key="1">
    <citation type="journal article" date="2014" name="Int. J. Syst. Evol. Microbiol.">
        <title>Jeotgalibaca dankookensis gen. nov., sp. nov., a member of the family Carnobacteriaceae, isolated from seujeot (Korean traditional food).</title>
        <authorList>
            <person name="Lee D.G."/>
            <person name="Trujillo M.E."/>
            <person name="Kang H."/>
            <person name="Ahn T.Y."/>
        </authorList>
    </citation>
    <scope>NUCLEOTIDE SEQUENCE [LARGE SCALE GENOMIC DNA]</scope>
    <source>
        <strain evidence="5 6">EX-07</strain>
    </source>
</reference>
<dbReference type="GO" id="GO:0005829">
    <property type="term" value="C:cytosol"/>
    <property type="evidence" value="ECO:0007669"/>
    <property type="project" value="TreeGrafter"/>
</dbReference>
<dbReference type="EC" id="3.1.3.73" evidence="5"/>
<sequence length="251" mass="29317">MSKGVTFYFMRHGETYLNKYNRMQGWADTPLTPRGRRDVARSGAGLANLKFDAVYCSDLRRTFETAQIILRENEHKDTPPVKAMPEFREIFFGSFEGLDARETWEDLWTFLGYEDGPDLLDDRILMKELDGMKKMDPYHEAEDYMTFWMRVEKGLIQLINEHRETGRNILIVSHGITIRNIIHALIPEFKIGRHLDNASISAVSYYDGFYHLEKFNSIDHFVPDFGYEDEEEPEVHKVLPTDIDLDDALLP</sequence>
<feature type="binding site" evidence="3">
    <location>
        <begin position="11"/>
        <end position="18"/>
    </location>
    <ligand>
        <name>substrate</name>
    </ligand>
</feature>
<dbReference type="OrthoDB" id="4131070at2"/>
<organism evidence="5 6">
    <name type="scientific">Jeotgalibaca dankookensis</name>
    <dbReference type="NCBI Taxonomy" id="708126"/>
    <lineage>
        <taxon>Bacteria</taxon>
        <taxon>Bacillati</taxon>
        <taxon>Bacillota</taxon>
        <taxon>Bacilli</taxon>
        <taxon>Lactobacillales</taxon>
        <taxon>Carnobacteriaceae</taxon>
        <taxon>Jeotgalibaca</taxon>
    </lineage>
</organism>
<dbReference type="AlphaFoldDB" id="A0A1S6IPI3"/>
<dbReference type="GO" id="GO:0043755">
    <property type="term" value="F:alpha-ribazole phosphatase activity"/>
    <property type="evidence" value="ECO:0007669"/>
    <property type="project" value="UniProtKB-EC"/>
</dbReference>
<feature type="binding site" evidence="3">
    <location>
        <position position="61"/>
    </location>
    <ligand>
        <name>substrate</name>
    </ligand>
</feature>
<gene>
    <name evidence="5" type="primary">cobC</name>
    <name evidence="5" type="ORF">BW727_101077</name>
</gene>
<dbReference type="GO" id="GO:0004331">
    <property type="term" value="F:fructose-2,6-bisphosphate 2-phosphatase activity"/>
    <property type="evidence" value="ECO:0007669"/>
    <property type="project" value="TreeGrafter"/>
</dbReference>
<dbReference type="PANTHER" id="PTHR46517:SF1">
    <property type="entry name" value="FRUCTOSE-2,6-BISPHOSPHATASE TIGAR"/>
    <property type="match status" value="1"/>
</dbReference>
<dbReference type="SMART" id="SM00855">
    <property type="entry name" value="PGAM"/>
    <property type="match status" value="1"/>
</dbReference>
<dbReference type="Pfam" id="PF00300">
    <property type="entry name" value="His_Phos_1"/>
    <property type="match status" value="1"/>
</dbReference>
<evidence type="ECO:0000256" key="4">
    <source>
        <dbReference type="PIRSR" id="PIRSR613078-3"/>
    </source>
</evidence>
<protein>
    <submittedName>
        <fullName evidence="5">Adenosylcobalamin/alpha-ribazole phosphatase</fullName>
        <ecNumber evidence="5">3.1.3.73</ecNumber>
    </submittedName>
</protein>
<name>A0A1S6IPI3_9LACT</name>
<dbReference type="KEGG" id="jda:BW727_101077"/>
<evidence type="ECO:0000256" key="3">
    <source>
        <dbReference type="PIRSR" id="PIRSR613078-2"/>
    </source>
</evidence>
<proteinExistence type="predicted"/>